<dbReference type="InterPro" id="IPR036929">
    <property type="entry name" value="DsbDN_sf"/>
</dbReference>
<evidence type="ECO:0000256" key="1">
    <source>
        <dbReference type="ARBA" id="ARBA00004651"/>
    </source>
</evidence>
<comment type="subcellular location">
    <subcellularLocation>
        <location evidence="1">Cell membrane</location>
        <topology evidence="1">Multi-pass membrane protein</topology>
    </subcellularLocation>
</comment>
<dbReference type="PROSITE" id="PS51354">
    <property type="entry name" value="GLUTAREDOXIN_2"/>
    <property type="match status" value="1"/>
</dbReference>
<dbReference type="Pfam" id="PF02683">
    <property type="entry name" value="DsbD_TM"/>
    <property type="match status" value="1"/>
</dbReference>
<feature type="transmembrane region" description="Helical" evidence="7">
    <location>
        <begin position="255"/>
        <end position="282"/>
    </location>
</feature>
<evidence type="ECO:0000256" key="3">
    <source>
        <dbReference type="ARBA" id="ARBA00022692"/>
    </source>
</evidence>
<gene>
    <name evidence="9" type="ORF">E8L03_02295</name>
</gene>
<reference evidence="9 10" key="1">
    <citation type="submission" date="2019-04" db="EMBL/GenBank/DDBJ databases">
        <title>Isolation and culture of sulfate reducing bacteria from the cold seep of the South China Sea.</title>
        <authorList>
            <person name="Sun C."/>
            <person name="Liu R."/>
        </authorList>
    </citation>
    <scope>NUCLEOTIDE SEQUENCE [LARGE SCALE GENOMIC DNA]</scope>
    <source>
        <strain evidence="9 10">CS1</strain>
    </source>
</reference>
<sequence length="641" mass="69954">MARAEEETFRESSPICQGKVMKKIFILSIVVFWALLAPLAGSSSALMRAPVEARWELFSRSGGDLLGVLVVTPEDGSYIYGHKKGPTGLPTKLSVTTQPQGLAGDVVYPPGIKKPDAFNPDLIVPVYHEETRLFVSLRAPKDGGELALSGQLEGLACTDKACFPLKKTVNATFPETSAMAAASEQPWWAKAEPLLQAAGAKPLEAGAPTPAPAPDHPQAETAAETVAAAPVVAWDFTPRYMEPQLEVTSLAKAMILALLAGLLLNVMPCVLPVVSLKLSAVVAVSSMDSHGERRRFFREHNIFFAAGILVYFLFLGLVLGSLGMAWGELFQSQKLVLFLALFVFAMGLSLFGVYDLPIVDLKATRGMDQNPRSQAFFTGLMATLLATPCSGPFLGGVLGWVLSQGATHIVLVFLSIGVGMSLPYLLMAVWPRLVRYFPKPGHWNIQLERIVGFFLMATTVYLLGILSEELQTRALVAVLITGAGAWIWGQWTSLSDSPRRRLFVRTVAILVVACGVAWTIYPRQNIRWPEIDLAEFNANLGEQTMMLDFTADWCPNCKALEATVLTDSTVQRWERRYGLRFYKVDLTLRDPGEMDLLAALGSKSIPVVAVFPKGDKSGSPIVLRDLFTKAQMEDALKTHLQ</sequence>
<keyword evidence="4" id="KW-0201">Cytochrome c-type biogenesis</keyword>
<dbReference type="EMBL" id="CP039543">
    <property type="protein sequence ID" value="QJT07828.1"/>
    <property type="molecule type" value="Genomic_DNA"/>
</dbReference>
<evidence type="ECO:0000256" key="7">
    <source>
        <dbReference type="SAM" id="Phobius"/>
    </source>
</evidence>
<organism evidence="9 10">
    <name type="scientific">Oceanidesulfovibrio marinus</name>
    <dbReference type="NCBI Taxonomy" id="370038"/>
    <lineage>
        <taxon>Bacteria</taxon>
        <taxon>Pseudomonadati</taxon>
        <taxon>Thermodesulfobacteriota</taxon>
        <taxon>Desulfovibrionia</taxon>
        <taxon>Desulfovibrionales</taxon>
        <taxon>Desulfovibrionaceae</taxon>
        <taxon>Oceanidesulfovibrio</taxon>
    </lineage>
</organism>
<keyword evidence="10" id="KW-1185">Reference proteome</keyword>
<evidence type="ECO:0000256" key="6">
    <source>
        <dbReference type="ARBA" id="ARBA00023136"/>
    </source>
</evidence>
<feature type="transmembrane region" description="Helical" evidence="7">
    <location>
        <begin position="335"/>
        <end position="354"/>
    </location>
</feature>
<dbReference type="PROSITE" id="PS51352">
    <property type="entry name" value="THIOREDOXIN_2"/>
    <property type="match status" value="1"/>
</dbReference>
<protein>
    <submittedName>
        <fullName evidence="9">Protein-disulfide reductase</fullName>
    </submittedName>
</protein>
<dbReference type="InterPro" id="IPR036249">
    <property type="entry name" value="Thioredoxin-like_sf"/>
</dbReference>
<name>A0ABX6NB60_9BACT</name>
<dbReference type="SUPFAM" id="SSF52833">
    <property type="entry name" value="Thioredoxin-like"/>
    <property type="match status" value="1"/>
</dbReference>
<feature type="transmembrane region" description="Helical" evidence="7">
    <location>
        <begin position="302"/>
        <end position="323"/>
    </location>
</feature>
<feature type="transmembrane region" description="Helical" evidence="7">
    <location>
        <begin position="503"/>
        <end position="521"/>
    </location>
</feature>
<evidence type="ECO:0000259" key="8">
    <source>
        <dbReference type="PROSITE" id="PS51352"/>
    </source>
</evidence>
<evidence type="ECO:0000256" key="4">
    <source>
        <dbReference type="ARBA" id="ARBA00022748"/>
    </source>
</evidence>
<dbReference type="InterPro" id="IPR003834">
    <property type="entry name" value="Cyt_c_assmbl_TM_dom"/>
</dbReference>
<feature type="transmembrane region" description="Helical" evidence="7">
    <location>
        <begin position="20"/>
        <end position="40"/>
    </location>
</feature>
<evidence type="ECO:0000313" key="9">
    <source>
        <dbReference type="EMBL" id="QJT07828.1"/>
    </source>
</evidence>
<feature type="domain" description="Thioredoxin" evidence="8">
    <location>
        <begin position="502"/>
        <end position="641"/>
    </location>
</feature>
<dbReference type="InterPro" id="IPR013766">
    <property type="entry name" value="Thioredoxin_domain"/>
</dbReference>
<dbReference type="PANTHER" id="PTHR32234">
    <property type="entry name" value="THIOL:DISULFIDE INTERCHANGE PROTEIN DSBD"/>
    <property type="match status" value="1"/>
</dbReference>
<evidence type="ECO:0000256" key="2">
    <source>
        <dbReference type="ARBA" id="ARBA00022475"/>
    </source>
</evidence>
<evidence type="ECO:0000313" key="10">
    <source>
        <dbReference type="Proteomes" id="UP000503251"/>
    </source>
</evidence>
<feature type="transmembrane region" description="Helical" evidence="7">
    <location>
        <begin position="450"/>
        <end position="467"/>
    </location>
</feature>
<evidence type="ECO:0000256" key="5">
    <source>
        <dbReference type="ARBA" id="ARBA00022989"/>
    </source>
</evidence>
<keyword evidence="5 7" id="KW-1133">Transmembrane helix</keyword>
<dbReference type="Proteomes" id="UP000503251">
    <property type="component" value="Chromosome"/>
</dbReference>
<accession>A0ABX6NB60</accession>
<feature type="transmembrane region" description="Helical" evidence="7">
    <location>
        <begin position="409"/>
        <end position="430"/>
    </location>
</feature>
<dbReference type="Gene3D" id="3.40.30.10">
    <property type="entry name" value="Glutaredoxin"/>
    <property type="match status" value="1"/>
</dbReference>
<feature type="transmembrane region" description="Helical" evidence="7">
    <location>
        <begin position="374"/>
        <end position="402"/>
    </location>
</feature>
<proteinExistence type="predicted"/>
<dbReference type="Pfam" id="PF13899">
    <property type="entry name" value="Thioredoxin_7"/>
    <property type="match status" value="1"/>
</dbReference>
<keyword evidence="2" id="KW-1003">Cell membrane</keyword>
<feature type="transmembrane region" description="Helical" evidence="7">
    <location>
        <begin position="474"/>
        <end position="491"/>
    </location>
</feature>
<keyword evidence="3 7" id="KW-0812">Transmembrane</keyword>
<keyword evidence="6 7" id="KW-0472">Membrane</keyword>
<dbReference type="Gene3D" id="2.60.40.1250">
    <property type="entry name" value="Thiol:disulfide interchange protein DsbD, N-terminal domain"/>
    <property type="match status" value="1"/>
</dbReference>